<dbReference type="AlphaFoldDB" id="A0A0E9TZ30"/>
<protein>
    <submittedName>
        <fullName evidence="1">Uncharacterized protein</fullName>
    </submittedName>
</protein>
<proteinExistence type="predicted"/>
<sequence length="31" mass="3417">MAGQCIKGCYFCMVIPKCIKIPLNKTLESAL</sequence>
<evidence type="ECO:0000313" key="1">
    <source>
        <dbReference type="EMBL" id="JAH57988.1"/>
    </source>
</evidence>
<organism evidence="1">
    <name type="scientific">Anguilla anguilla</name>
    <name type="common">European freshwater eel</name>
    <name type="synonym">Muraena anguilla</name>
    <dbReference type="NCBI Taxonomy" id="7936"/>
    <lineage>
        <taxon>Eukaryota</taxon>
        <taxon>Metazoa</taxon>
        <taxon>Chordata</taxon>
        <taxon>Craniata</taxon>
        <taxon>Vertebrata</taxon>
        <taxon>Euteleostomi</taxon>
        <taxon>Actinopterygii</taxon>
        <taxon>Neopterygii</taxon>
        <taxon>Teleostei</taxon>
        <taxon>Anguilliformes</taxon>
        <taxon>Anguillidae</taxon>
        <taxon>Anguilla</taxon>
    </lineage>
</organism>
<reference evidence="1" key="2">
    <citation type="journal article" date="2015" name="Fish Shellfish Immunol.">
        <title>Early steps in the European eel (Anguilla anguilla)-Vibrio vulnificus interaction in the gills: Role of the RtxA13 toxin.</title>
        <authorList>
            <person name="Callol A."/>
            <person name="Pajuelo D."/>
            <person name="Ebbesson L."/>
            <person name="Teles M."/>
            <person name="MacKenzie S."/>
            <person name="Amaro C."/>
        </authorList>
    </citation>
    <scope>NUCLEOTIDE SEQUENCE</scope>
</reference>
<dbReference type="EMBL" id="GBXM01050589">
    <property type="protein sequence ID" value="JAH57988.1"/>
    <property type="molecule type" value="Transcribed_RNA"/>
</dbReference>
<reference evidence="1" key="1">
    <citation type="submission" date="2014-11" db="EMBL/GenBank/DDBJ databases">
        <authorList>
            <person name="Amaro Gonzalez C."/>
        </authorList>
    </citation>
    <scope>NUCLEOTIDE SEQUENCE</scope>
</reference>
<name>A0A0E9TZ30_ANGAN</name>
<accession>A0A0E9TZ30</accession>